<protein>
    <recommendedName>
        <fullName evidence="1">DUF559 domain-containing protein</fullName>
    </recommendedName>
</protein>
<dbReference type="Proteomes" id="UP000034137">
    <property type="component" value="Unassembled WGS sequence"/>
</dbReference>
<dbReference type="CDD" id="cd01038">
    <property type="entry name" value="Endonuclease_DUF559"/>
    <property type="match status" value="1"/>
</dbReference>
<proteinExistence type="predicted"/>
<feature type="domain" description="DUF559" evidence="1">
    <location>
        <begin position="12"/>
        <end position="118"/>
    </location>
</feature>
<dbReference type="SUPFAM" id="SSF52980">
    <property type="entry name" value="Restriction endonuclease-like"/>
    <property type="match status" value="1"/>
</dbReference>
<dbReference type="AlphaFoldDB" id="A0A0G0PSV7"/>
<dbReference type="Pfam" id="PF04480">
    <property type="entry name" value="DUF559"/>
    <property type="match status" value="1"/>
</dbReference>
<name>A0A0G0PSV7_9BACT</name>
<dbReference type="InterPro" id="IPR011335">
    <property type="entry name" value="Restrct_endonuc-II-like"/>
</dbReference>
<accession>A0A0G0PSV7</accession>
<dbReference type="InterPro" id="IPR007569">
    <property type="entry name" value="DUF559"/>
</dbReference>
<dbReference type="EMBL" id="LBXO01000077">
    <property type="protein sequence ID" value="KKR31003.1"/>
    <property type="molecule type" value="Genomic_DNA"/>
</dbReference>
<dbReference type="PANTHER" id="PTHR38590:SF1">
    <property type="entry name" value="BLL0828 PROTEIN"/>
    <property type="match status" value="1"/>
</dbReference>
<evidence type="ECO:0000313" key="2">
    <source>
        <dbReference type="EMBL" id="KKR31003.1"/>
    </source>
</evidence>
<dbReference type="InterPro" id="IPR047216">
    <property type="entry name" value="Endonuclease_DUF559_bact"/>
</dbReference>
<sequence length="137" mass="16277">MSTKLYNIKIKKEQRRNLRQQGVACEQIFWNKLRNRALNGLKFRRQYSVGKYIVDFYCPGIKLAIEIDGATHSTKQEINYDKQRQEYIENLGIKVKRYTNTEIKDNLGEVMYDLYLICNERLNHQPHPNPLLGKERG</sequence>
<dbReference type="Gene3D" id="3.40.960.10">
    <property type="entry name" value="VSR Endonuclease"/>
    <property type="match status" value="1"/>
</dbReference>
<evidence type="ECO:0000313" key="3">
    <source>
        <dbReference type="Proteomes" id="UP000034137"/>
    </source>
</evidence>
<gene>
    <name evidence="2" type="ORF">UT64_C0077G0003</name>
</gene>
<evidence type="ECO:0000259" key="1">
    <source>
        <dbReference type="Pfam" id="PF04480"/>
    </source>
</evidence>
<reference evidence="2 3" key="1">
    <citation type="journal article" date="2015" name="Nature">
        <title>rRNA introns, odd ribosomes, and small enigmatic genomes across a large radiation of phyla.</title>
        <authorList>
            <person name="Brown C.T."/>
            <person name="Hug L.A."/>
            <person name="Thomas B.C."/>
            <person name="Sharon I."/>
            <person name="Castelle C.J."/>
            <person name="Singh A."/>
            <person name="Wilkins M.J."/>
            <person name="Williams K.H."/>
            <person name="Banfield J.F."/>
        </authorList>
    </citation>
    <scope>NUCLEOTIDE SEQUENCE [LARGE SCALE GENOMIC DNA]</scope>
</reference>
<comment type="caution">
    <text evidence="2">The sequence shown here is derived from an EMBL/GenBank/DDBJ whole genome shotgun (WGS) entry which is preliminary data.</text>
</comment>
<organism evidence="2 3">
    <name type="scientific">Candidatus Falkowbacteria bacterium GW2011_GWF2_39_8</name>
    <dbReference type="NCBI Taxonomy" id="1618642"/>
    <lineage>
        <taxon>Bacteria</taxon>
        <taxon>Candidatus Falkowiibacteriota</taxon>
    </lineage>
</organism>
<dbReference type="PANTHER" id="PTHR38590">
    <property type="entry name" value="BLL0828 PROTEIN"/>
    <property type="match status" value="1"/>
</dbReference>